<name>A0A2J6PT09_9HELO</name>
<dbReference type="Proteomes" id="UP000235672">
    <property type="component" value="Unassembled WGS sequence"/>
</dbReference>
<dbReference type="STRING" id="1745343.A0A2J6PT09"/>
<reference evidence="1 2" key="1">
    <citation type="submission" date="2016-05" db="EMBL/GenBank/DDBJ databases">
        <title>A degradative enzymes factory behind the ericoid mycorrhizal symbiosis.</title>
        <authorList>
            <consortium name="DOE Joint Genome Institute"/>
            <person name="Martino E."/>
            <person name="Morin E."/>
            <person name="Grelet G."/>
            <person name="Kuo A."/>
            <person name="Kohler A."/>
            <person name="Daghino S."/>
            <person name="Barry K."/>
            <person name="Choi C."/>
            <person name="Cichocki N."/>
            <person name="Clum A."/>
            <person name="Copeland A."/>
            <person name="Hainaut M."/>
            <person name="Haridas S."/>
            <person name="Labutti K."/>
            <person name="Lindquist E."/>
            <person name="Lipzen A."/>
            <person name="Khouja H.-R."/>
            <person name="Murat C."/>
            <person name="Ohm R."/>
            <person name="Olson A."/>
            <person name="Spatafora J."/>
            <person name="Veneault-Fourrey C."/>
            <person name="Henrissat B."/>
            <person name="Grigoriev I."/>
            <person name="Martin F."/>
            <person name="Perotto S."/>
        </authorList>
    </citation>
    <scope>NUCLEOTIDE SEQUENCE [LARGE SCALE GENOMIC DNA]</scope>
    <source>
        <strain evidence="1 2">UAMH 7357</strain>
    </source>
</reference>
<dbReference type="AlphaFoldDB" id="A0A2J6PT09"/>
<proteinExistence type="predicted"/>
<accession>A0A2J6PT09</accession>
<organism evidence="1 2">
    <name type="scientific">Hyaloscypha hepaticicola</name>
    <dbReference type="NCBI Taxonomy" id="2082293"/>
    <lineage>
        <taxon>Eukaryota</taxon>
        <taxon>Fungi</taxon>
        <taxon>Dikarya</taxon>
        <taxon>Ascomycota</taxon>
        <taxon>Pezizomycotina</taxon>
        <taxon>Leotiomycetes</taxon>
        <taxon>Helotiales</taxon>
        <taxon>Hyaloscyphaceae</taxon>
        <taxon>Hyaloscypha</taxon>
    </lineage>
</organism>
<sequence length="813" mass="90997">MVEDLSPNASDIQQLAALWEAGCKTSHSFPSQDDERWQTDTLFVDSFSFDSSAVRMDDSRRQESIIRFRDQLVADALDPAQHFESLDSAISDRLVCQFQHSALDSKVSSETAVNNAQQLLLRLPAVPLQIDLTSMLWGNPSEAKPLAGYLFNETYIDERSVNPRSAWAQLTVVSLASSAVQKLALLVTNSGNARYSLGVCIRSFVDYISELIDEASNSRSKDDSDVLGNSIVNAFLWTTWQRSIMLLYWFVLKTHLAFGYDREWDSLLALRGCSQLMNPSIRATLYGYANQNHVSMCSWAFKLLRSSRASIGLDFRRFHERFAALHRDKGARCQFESDGPCDGGHPLSCGRFLDKRLVQEEQSLHDETCSGSCKKVVWDEKSYIQISGPTAIALQKSSRKVTYTQANEHTLAISHVWSHGQGSRPHIGINRCLHERYIGIAKASGCRSYWIDSMCIPDAHDLRSEAIGFINRIFTESKITLVCDKDLMGIDISTPTRELLESILATFFVCDWNVRAWTLLEAMKGSHAIHLLCKSNRIISLRDILTEIHQTGSVDISVLCLAAQHLIPSSTDSFGKRSSRQSTEVAGSLLSHRHATRENDDIVIWSLLSSTRVFGSAEEMWRSKIRGRIATAYLISNTPRLTVRGFSWAPKTPYVRLIGYGPSQDLLGPYNSFEGSNSEIGQITSRGLVAEWLVYHLALSDAPLYQDAPVTMVSLSISGERTETVLPGHRIRNNCWATALSFRDEYKHVVLIQPLVDSGSKSYDAAKNRGESHGDVFAICASHNQERWTWKAVQAWPSAVPLPLLVTDELLIE</sequence>
<gene>
    <name evidence="1" type="ORF">NA56DRAFT_648905</name>
</gene>
<dbReference type="PANTHER" id="PTHR39596">
    <property type="match status" value="1"/>
</dbReference>
<dbReference type="PANTHER" id="PTHR39596:SF4">
    <property type="entry name" value="HET DOMAIN PROTEIN (AFU_ORTHOLOGUE AFUA_3G03140)-RELATED"/>
    <property type="match status" value="1"/>
</dbReference>
<protein>
    <recommendedName>
        <fullName evidence="3">Heterokaryon incompatibility domain-containing protein</fullName>
    </recommendedName>
</protein>
<dbReference type="EMBL" id="KZ613501">
    <property type="protein sequence ID" value="PMD17177.1"/>
    <property type="molecule type" value="Genomic_DNA"/>
</dbReference>
<dbReference type="OrthoDB" id="4609084at2759"/>
<evidence type="ECO:0000313" key="2">
    <source>
        <dbReference type="Proteomes" id="UP000235672"/>
    </source>
</evidence>
<evidence type="ECO:0008006" key="3">
    <source>
        <dbReference type="Google" id="ProtNLM"/>
    </source>
</evidence>
<evidence type="ECO:0000313" key="1">
    <source>
        <dbReference type="EMBL" id="PMD17177.1"/>
    </source>
</evidence>
<keyword evidence="2" id="KW-1185">Reference proteome</keyword>